<dbReference type="Proteomes" id="UP000817658">
    <property type="component" value="Chromosome 1"/>
</dbReference>
<accession>Q94JE4</accession>
<reference evidence="3" key="2">
    <citation type="journal article" date="2005" name="Nature">
        <title>The map-based sequence of the rice genome.</title>
        <authorList>
            <consortium name="International rice genome sequencing project (IRGSP)"/>
            <person name="Matsumoto T."/>
            <person name="Wu J."/>
            <person name="Kanamori H."/>
            <person name="Katayose Y."/>
            <person name="Fujisawa M."/>
            <person name="Namiki N."/>
            <person name="Mizuno H."/>
            <person name="Yamamoto K."/>
            <person name="Antonio B.A."/>
            <person name="Baba T."/>
            <person name="Sakata K."/>
            <person name="Nagamura Y."/>
            <person name="Aoki H."/>
            <person name="Arikawa K."/>
            <person name="Arita K."/>
            <person name="Bito T."/>
            <person name="Chiden Y."/>
            <person name="Fujitsuka N."/>
            <person name="Fukunaka R."/>
            <person name="Hamada M."/>
            <person name="Harada C."/>
            <person name="Hayashi A."/>
            <person name="Hijishita S."/>
            <person name="Honda M."/>
            <person name="Hosokawa S."/>
            <person name="Ichikawa Y."/>
            <person name="Idonuma A."/>
            <person name="Iijima M."/>
            <person name="Ikeda M."/>
            <person name="Ikeno M."/>
            <person name="Ito K."/>
            <person name="Ito S."/>
            <person name="Ito T."/>
            <person name="Ito Y."/>
            <person name="Ito Y."/>
            <person name="Iwabuchi A."/>
            <person name="Kamiya K."/>
            <person name="Karasawa W."/>
            <person name="Kurita K."/>
            <person name="Katagiri S."/>
            <person name="Kikuta A."/>
            <person name="Kobayashi H."/>
            <person name="Kobayashi N."/>
            <person name="Machita K."/>
            <person name="Maehara T."/>
            <person name="Masukawa M."/>
            <person name="Mizubayashi T."/>
            <person name="Mukai Y."/>
            <person name="Nagasaki H."/>
            <person name="Nagata Y."/>
            <person name="Naito S."/>
            <person name="Nakashima M."/>
            <person name="Nakama Y."/>
            <person name="Nakamichi Y."/>
            <person name="Nakamura M."/>
            <person name="Meguro A."/>
            <person name="Negishi M."/>
            <person name="Ohta I."/>
            <person name="Ohta T."/>
            <person name="Okamoto M."/>
            <person name="Ono N."/>
            <person name="Saji S."/>
            <person name="Sakaguchi M."/>
            <person name="Sakai K."/>
            <person name="Shibata M."/>
            <person name="Shimokawa T."/>
            <person name="Song J."/>
            <person name="Takazaki Y."/>
            <person name="Terasawa K."/>
            <person name="Tsugane M."/>
            <person name="Tsuji K."/>
            <person name="Ueda S."/>
            <person name="Waki K."/>
            <person name="Yamagata H."/>
            <person name="Yamamoto M."/>
            <person name="Yamamoto S."/>
            <person name="Yamane H."/>
            <person name="Yoshiki S."/>
            <person name="Yoshihara R."/>
            <person name="Yukawa K."/>
            <person name="Zhong H."/>
            <person name="Yano M."/>
            <person name="Yuan Q."/>
            <person name="Ouyang S."/>
            <person name="Liu J."/>
            <person name="Jones K.M."/>
            <person name="Gansberger K."/>
            <person name="Moffat K."/>
            <person name="Hill J."/>
            <person name="Bera J."/>
            <person name="Fadrosh D."/>
            <person name="Jin S."/>
            <person name="Johri S."/>
            <person name="Kim M."/>
            <person name="Overton L."/>
            <person name="Reardon M."/>
            <person name="Tsitrin T."/>
            <person name="Vuong H."/>
            <person name="Weaver B."/>
            <person name="Ciecko A."/>
            <person name="Tallon L."/>
            <person name="Jackson J."/>
            <person name="Pai G."/>
            <person name="Aken S.V."/>
            <person name="Utterback T."/>
            <person name="Reidmuller S."/>
            <person name="Feldblyum T."/>
            <person name="Hsiao J."/>
            <person name="Zismann V."/>
            <person name="Iobst S."/>
            <person name="de Vazeille A.R."/>
            <person name="Buell C.R."/>
            <person name="Ying K."/>
            <person name="Li Y."/>
            <person name="Lu T."/>
            <person name="Huang Y."/>
            <person name="Zhao Q."/>
            <person name="Feng Q."/>
            <person name="Zhang L."/>
            <person name="Zhu J."/>
            <person name="Weng Q."/>
            <person name="Mu J."/>
            <person name="Lu Y."/>
            <person name="Fan D."/>
            <person name="Liu Y."/>
            <person name="Guan J."/>
            <person name="Zhang Y."/>
            <person name="Yu S."/>
            <person name="Liu X."/>
            <person name="Zhang Y."/>
            <person name="Hong G."/>
            <person name="Han B."/>
            <person name="Choisne N."/>
            <person name="Demange N."/>
            <person name="Orjeda G."/>
            <person name="Samain S."/>
            <person name="Cattolico L."/>
            <person name="Pelletier E."/>
            <person name="Couloux A."/>
            <person name="Segurens B."/>
            <person name="Wincker P."/>
            <person name="D'Hont A."/>
            <person name="Scarpelli C."/>
            <person name="Weissenbach J."/>
            <person name="Salanoubat M."/>
            <person name="Quetier F."/>
            <person name="Yu Y."/>
            <person name="Kim H.R."/>
            <person name="Rambo T."/>
            <person name="Currie J."/>
            <person name="Collura K."/>
            <person name="Luo M."/>
            <person name="Yang T."/>
            <person name="Ammiraju J.S.S."/>
            <person name="Engler F."/>
            <person name="Soderlund C."/>
            <person name="Wing R.A."/>
            <person name="Palmer L.E."/>
            <person name="de la Bastide M."/>
            <person name="Spiegel L."/>
            <person name="Nascimento L."/>
            <person name="Zutavern T."/>
            <person name="O'Shaughnessy A."/>
            <person name="Dike S."/>
            <person name="Dedhia N."/>
            <person name="Preston R."/>
            <person name="Balija V."/>
            <person name="McCombie W.R."/>
            <person name="Chow T."/>
            <person name="Chen H."/>
            <person name="Chung M."/>
            <person name="Chen C."/>
            <person name="Shaw J."/>
            <person name="Wu H."/>
            <person name="Hsiao K."/>
            <person name="Chao Y."/>
            <person name="Chu M."/>
            <person name="Cheng C."/>
            <person name="Hour A."/>
            <person name="Lee P."/>
            <person name="Lin S."/>
            <person name="Lin Y."/>
            <person name="Liou J."/>
            <person name="Liu S."/>
            <person name="Hsing Y."/>
            <person name="Raghuvanshi S."/>
            <person name="Mohanty A."/>
            <person name="Bharti A.K."/>
            <person name="Gaur A."/>
            <person name="Gupta V."/>
            <person name="Kumar D."/>
            <person name="Ravi V."/>
            <person name="Vij S."/>
            <person name="Kapur A."/>
            <person name="Khurana P."/>
            <person name="Khurana P."/>
            <person name="Khurana J.P."/>
            <person name="Tyagi A.K."/>
            <person name="Gaikwad K."/>
            <person name="Singh A."/>
            <person name="Dalal V."/>
            <person name="Srivastava S."/>
            <person name="Dixit A."/>
            <person name="Pal A.K."/>
            <person name="Ghazi I.A."/>
            <person name="Yadav M."/>
            <person name="Pandit A."/>
            <person name="Bhargava A."/>
            <person name="Sureshbabu K."/>
            <person name="Batra K."/>
            <person name="Sharma T.R."/>
            <person name="Mohapatra T."/>
            <person name="Singh N.K."/>
            <person name="Messing J."/>
            <person name="Nelson A.B."/>
            <person name="Fuks G."/>
            <person name="Kavchok S."/>
            <person name="Keizer G."/>
            <person name="Linton E."/>
            <person name="Llaca V."/>
            <person name="Song R."/>
            <person name="Tanyolac B."/>
            <person name="Young S."/>
            <person name="Ho-Il K."/>
            <person name="Hahn J.H."/>
            <person name="Sangsakoo G."/>
            <person name="Vanavichit A."/>
            <person name="de Mattos Luiz.A.T."/>
            <person name="Zimmer P.D."/>
            <person name="Malone G."/>
            <person name="Dellagostin O."/>
            <person name="de Oliveira A.C."/>
            <person name="Bevan M."/>
            <person name="Bancroft I."/>
            <person name="Minx P."/>
            <person name="Cordum H."/>
            <person name="Wilson R."/>
            <person name="Cheng Z."/>
            <person name="Jin W."/>
            <person name="Jiang J."/>
            <person name="Leong S.A."/>
            <person name="Iwama H."/>
            <person name="Gojobori T."/>
            <person name="Itoh T."/>
            <person name="Niimura Y."/>
            <person name="Fujii Y."/>
            <person name="Habara T."/>
            <person name="Sakai H."/>
            <person name="Sato Y."/>
            <person name="Wilson G."/>
            <person name="Kumar K."/>
            <person name="McCouch S."/>
            <person name="Juretic N."/>
            <person name="Hoen D."/>
            <person name="Wright S."/>
            <person name="Bruskiewich R."/>
            <person name="Bureau T."/>
            <person name="Miyao A."/>
            <person name="Hirochika H."/>
            <person name="Nishikawa T."/>
            <person name="Kadowaki K."/>
            <person name="Sugiura M."/>
            <person name="Burr B."/>
            <person name="Sasaki T."/>
        </authorList>
    </citation>
    <scope>NUCLEOTIDE SEQUENCE [LARGE SCALE GENOMIC DNA]</scope>
    <source>
        <strain evidence="3">cv. Nipponbare</strain>
    </source>
</reference>
<dbReference type="AlphaFoldDB" id="Q94JE4"/>
<gene>
    <name evidence="1" type="ORF">P0684B02.36</name>
    <name evidence="2" type="ORF">P0692C11.17</name>
</gene>
<proteinExistence type="predicted"/>
<evidence type="ECO:0000313" key="2">
    <source>
        <dbReference type="EMBL" id="BAB86515.1"/>
    </source>
</evidence>
<dbReference type="EMBL" id="AP003023">
    <property type="protein sequence ID" value="BAB44037.1"/>
    <property type="molecule type" value="Genomic_DNA"/>
</dbReference>
<evidence type="ECO:0000313" key="1">
    <source>
        <dbReference type="EMBL" id="BAB44037.1"/>
    </source>
</evidence>
<organism evidence="1">
    <name type="scientific">Oryza sativa subsp. japonica</name>
    <name type="common">Rice</name>
    <dbReference type="NCBI Taxonomy" id="39947"/>
    <lineage>
        <taxon>Eukaryota</taxon>
        <taxon>Viridiplantae</taxon>
        <taxon>Streptophyta</taxon>
        <taxon>Embryophyta</taxon>
        <taxon>Tracheophyta</taxon>
        <taxon>Spermatophyta</taxon>
        <taxon>Magnoliopsida</taxon>
        <taxon>Liliopsida</taxon>
        <taxon>Poales</taxon>
        <taxon>Poaceae</taxon>
        <taxon>BOP clade</taxon>
        <taxon>Oryzoideae</taxon>
        <taxon>Oryzeae</taxon>
        <taxon>Oryzinae</taxon>
        <taxon>Oryza</taxon>
        <taxon>Oryza sativa</taxon>
    </lineage>
</organism>
<protein>
    <submittedName>
        <fullName evidence="1">Uncharacterized protein</fullName>
    </submittedName>
</protein>
<sequence length="66" mass="6948">MGRGGGRVVVIAAQSAPACLRQEPGAVNTTSLSRVHSPTLYFDARLRFACSPAPLRPRARPSSALT</sequence>
<dbReference type="Proteomes" id="UP000000763">
    <property type="component" value="Chromosome 1"/>
</dbReference>
<evidence type="ECO:0000313" key="3">
    <source>
        <dbReference type="Proteomes" id="UP000000763"/>
    </source>
</evidence>
<name>Q94JE4_ORYSJ</name>
<dbReference type="EMBL" id="AP003381">
    <property type="protein sequence ID" value="BAB86515.1"/>
    <property type="molecule type" value="Genomic_DNA"/>
</dbReference>
<reference evidence="1" key="1">
    <citation type="journal article" date="2002" name="Nature">
        <title>The genome sequence and structure of rice chromosome 1.</title>
        <authorList>
            <person name="Sasaki T."/>
            <person name="Matsumoto T."/>
            <person name="Yamamoto K."/>
            <person name="Sakata K."/>
            <person name="Baba T."/>
            <person name="Katayose Y."/>
            <person name="Wu J."/>
            <person name="Niimura Y."/>
            <person name="Cheng Z."/>
            <person name="Nagamura Y."/>
            <person name="Antonio B.A."/>
            <person name="Kanamori H."/>
            <person name="Hosokawa S."/>
            <person name="Masukawa M."/>
            <person name="Arikawa K."/>
            <person name="Chiden Y."/>
            <person name="Hayashi M."/>
            <person name="Okamoto M."/>
            <person name="Ando T."/>
            <person name="Aoki H."/>
            <person name="Arita K."/>
            <person name="Hamada M."/>
            <person name="Harada C."/>
            <person name="Hijishita S."/>
            <person name="Honda M."/>
            <person name="Ichikawa Y."/>
            <person name="Idonuma A."/>
            <person name="Iijima M."/>
            <person name="Ikeda M."/>
            <person name="Ikeno M."/>
            <person name="Itoh S."/>
            <person name="Itoh T."/>
            <person name="Itoh Y."/>
            <person name="Itoh Y."/>
            <person name="Iwabuchi A."/>
            <person name="Kamiya K."/>
            <person name="Karasawa W."/>
            <person name="Katagiri S."/>
            <person name="Kikuta A."/>
            <person name="Kobayashi N."/>
            <person name="Kono I."/>
            <person name="Machita K."/>
            <person name="Maehara T."/>
            <person name="Mizuno H."/>
            <person name="Mizubayashi T."/>
            <person name="Mukai Y."/>
            <person name="Nagasaki H."/>
            <person name="Nakashima M."/>
            <person name="Nakama Y."/>
            <person name="Nakamichi Y."/>
            <person name="Nakamura M."/>
            <person name="Namiki N."/>
            <person name="Negishi M."/>
            <person name="Ohta I."/>
            <person name="Ono N."/>
            <person name="Saji S."/>
            <person name="Sakai K."/>
            <person name="Shibata M."/>
            <person name="Shimokawa T."/>
            <person name="Shomura A."/>
            <person name="Song J."/>
            <person name="Takazaki Y."/>
            <person name="Terasawa K."/>
            <person name="Tsuji K."/>
            <person name="Waki K."/>
            <person name="Yamagata H."/>
            <person name="Yamane H."/>
            <person name="Yoshiki S."/>
            <person name="Yoshihara R."/>
            <person name="Yukawa K."/>
            <person name="Zhong H."/>
            <person name="Iwama H."/>
            <person name="Endo T."/>
            <person name="Ito H."/>
            <person name="Hahn J.H."/>
            <person name="Kim H.I."/>
            <person name="Eun M.Y."/>
            <person name="Yano M."/>
            <person name="Jiang J."/>
            <person name="Gojobori T."/>
        </authorList>
    </citation>
    <scope>NUCLEOTIDE SEQUENCE</scope>
</reference>
<reference evidence="3" key="3">
    <citation type="journal article" date="2008" name="Nucleic Acids Res.">
        <title>The rice annotation project database (RAP-DB): 2008 update.</title>
        <authorList>
            <consortium name="The rice annotation project (RAP)"/>
        </authorList>
    </citation>
    <scope>GENOME REANNOTATION</scope>
    <source>
        <strain evidence="3">cv. Nipponbare</strain>
    </source>
</reference>